<reference evidence="1 2" key="1">
    <citation type="journal article" date="2023" name="Sci. Data">
        <title>Genome assembly of the Korean intertidal mud-creeper Batillaria attramentaria.</title>
        <authorList>
            <person name="Patra A.K."/>
            <person name="Ho P.T."/>
            <person name="Jun S."/>
            <person name="Lee S.J."/>
            <person name="Kim Y."/>
            <person name="Won Y.J."/>
        </authorList>
    </citation>
    <scope>NUCLEOTIDE SEQUENCE [LARGE SCALE GENOMIC DNA]</scope>
    <source>
        <strain evidence="1">Wonlab-2016</strain>
    </source>
</reference>
<organism evidence="1 2">
    <name type="scientific">Batillaria attramentaria</name>
    <dbReference type="NCBI Taxonomy" id="370345"/>
    <lineage>
        <taxon>Eukaryota</taxon>
        <taxon>Metazoa</taxon>
        <taxon>Spiralia</taxon>
        <taxon>Lophotrochozoa</taxon>
        <taxon>Mollusca</taxon>
        <taxon>Gastropoda</taxon>
        <taxon>Caenogastropoda</taxon>
        <taxon>Sorbeoconcha</taxon>
        <taxon>Cerithioidea</taxon>
        <taxon>Batillariidae</taxon>
        <taxon>Batillaria</taxon>
    </lineage>
</organism>
<proteinExistence type="predicted"/>
<dbReference type="InterPro" id="IPR009030">
    <property type="entry name" value="Growth_fac_rcpt_cys_sf"/>
</dbReference>
<sequence>CVNGWYGPQCTSACVRNCEVCARDSGACTSCVNGWYGPQCTRACVRNCEVCDRDSGACT</sequence>
<protein>
    <submittedName>
        <fullName evidence="1">Uncharacterized protein</fullName>
    </submittedName>
</protein>
<keyword evidence="2" id="KW-1185">Reference proteome</keyword>
<evidence type="ECO:0000313" key="2">
    <source>
        <dbReference type="Proteomes" id="UP001519460"/>
    </source>
</evidence>
<feature type="non-terminal residue" evidence="1">
    <location>
        <position position="59"/>
    </location>
</feature>
<dbReference type="Proteomes" id="UP001519460">
    <property type="component" value="Unassembled WGS sequence"/>
</dbReference>
<name>A0ABD0J5M0_9CAEN</name>
<dbReference type="SUPFAM" id="SSF57184">
    <property type="entry name" value="Growth factor receptor domain"/>
    <property type="match status" value="1"/>
</dbReference>
<evidence type="ECO:0000313" key="1">
    <source>
        <dbReference type="EMBL" id="KAK7461587.1"/>
    </source>
</evidence>
<accession>A0ABD0J5M0</accession>
<gene>
    <name evidence="1" type="ORF">BaRGS_00038672</name>
</gene>
<dbReference type="AlphaFoldDB" id="A0ABD0J5M0"/>
<feature type="non-terminal residue" evidence="1">
    <location>
        <position position="1"/>
    </location>
</feature>
<dbReference type="EMBL" id="JACVVK020000634">
    <property type="protein sequence ID" value="KAK7461587.1"/>
    <property type="molecule type" value="Genomic_DNA"/>
</dbReference>
<comment type="caution">
    <text evidence="1">The sequence shown here is derived from an EMBL/GenBank/DDBJ whole genome shotgun (WGS) entry which is preliminary data.</text>
</comment>